<evidence type="ECO:0000256" key="3">
    <source>
        <dbReference type="ARBA" id="ARBA00047418"/>
    </source>
</evidence>
<dbReference type="GO" id="GO:0008033">
    <property type="term" value="P:tRNA processing"/>
    <property type="evidence" value="ECO:0007669"/>
    <property type="project" value="EnsemblFungi"/>
</dbReference>
<dbReference type="eggNOG" id="KOG2730">
    <property type="taxonomic scope" value="Eukaryota"/>
</dbReference>
<comment type="catalytic activity">
    <reaction evidence="3">
        <text>a 5'-end (N(2),N(7)-dimethyl 5'-triphosphoguanosine)-ribonucleoside in snoRNA + S-adenosyl-L-methionine = a 5'-end (N(2),N(2),N(7)-trimethyl 5'-triphosphoguanosine)-ribonucleoside in snoRNA + S-adenosyl-L-homocysteine + H(+)</text>
        <dbReference type="Rhea" id="RHEA:78507"/>
        <dbReference type="Rhea" id="RHEA-COMP:19088"/>
        <dbReference type="Rhea" id="RHEA-COMP:19090"/>
        <dbReference type="ChEBI" id="CHEBI:15378"/>
        <dbReference type="ChEBI" id="CHEBI:57856"/>
        <dbReference type="ChEBI" id="CHEBI:59789"/>
        <dbReference type="ChEBI" id="CHEBI:167623"/>
        <dbReference type="ChEBI" id="CHEBI:172880"/>
    </reaction>
    <physiologicalReaction direction="left-to-right" evidence="3">
        <dbReference type="Rhea" id="RHEA:78508"/>
    </physiologicalReaction>
</comment>
<evidence type="ECO:0000256" key="1">
    <source>
        <dbReference type="ARBA" id="ARBA00018517"/>
    </source>
</evidence>
<dbReference type="PANTHER" id="PTHR14741">
    <property type="entry name" value="S-ADENOSYLMETHIONINE-DEPENDENT METHYLTRANSFERASE RELATED"/>
    <property type="match status" value="1"/>
</dbReference>
<organism evidence="9">
    <name type="scientific">Spathaspora passalidarum (strain NRRL Y-27907 / 11-Y1)</name>
    <dbReference type="NCBI Taxonomy" id="619300"/>
    <lineage>
        <taxon>Eukaryota</taxon>
        <taxon>Fungi</taxon>
        <taxon>Dikarya</taxon>
        <taxon>Ascomycota</taxon>
        <taxon>Saccharomycotina</taxon>
        <taxon>Pichiomycetes</taxon>
        <taxon>Debaryomycetaceae</taxon>
        <taxon>Spathaspora</taxon>
    </lineage>
</organism>
<comment type="similarity">
    <text evidence="2">Belongs to the methyltransferase superfamily. Trimethylguanosine synthase family.</text>
</comment>
<evidence type="ECO:0000256" key="7">
    <source>
        <dbReference type="ARBA" id="ARBA00049790"/>
    </source>
</evidence>
<dbReference type="InParanoid" id="G3AKT8"/>
<dbReference type="GO" id="GO:0005730">
    <property type="term" value="C:nucleolus"/>
    <property type="evidence" value="ECO:0007669"/>
    <property type="project" value="EnsemblFungi"/>
</dbReference>
<gene>
    <name evidence="8" type="ORF">SPAPADRAFT_54956</name>
</gene>
<evidence type="ECO:0000313" key="8">
    <source>
        <dbReference type="EMBL" id="EGW32992.1"/>
    </source>
</evidence>
<proteinExistence type="inferred from homology"/>
<evidence type="ECO:0000313" key="9">
    <source>
        <dbReference type="Proteomes" id="UP000000709"/>
    </source>
</evidence>
<dbReference type="AlphaFoldDB" id="G3AKT8"/>
<sequence>MHTKETLPVNLRKFWNRRYDLFSKFDEGIYMNEELWFSVTPESLAKYTAQLFAKLLPEATKCIDICCGGGGNTIQFAQYFDSVGAIDINSTNLYCTEHNAGIYGVRDKIWTLQGDWNELSAEVGGTPNMDWIPIDLRAEPLNKTFDFIYSSPPWGGTNYNRDYFDLYNMEHFPIVPFLQQMKQYTDNIGLYLPRSSDLDQLSQATHDVFGPGEKCRVIYINLKGRSVALLALFGSGFTKRFDELDDEIGEAIAGGSNSGK</sequence>
<comment type="catalytic activity">
    <reaction evidence="5">
        <text>a 5'-end (N(2),N(7)-dimethyl 5'-triphosphoguanosine)-ribonucleoside in snRNA + S-adenosyl-L-methionine = a 5'-end (N(2),N(2),N(7)-trimethyl 5'-triphosphoguanosine)-ribonucleoside in snRNA + S-adenosyl-L-homocysteine + H(+)</text>
        <dbReference type="Rhea" id="RHEA:78479"/>
        <dbReference type="Rhea" id="RHEA-COMP:19087"/>
        <dbReference type="Rhea" id="RHEA-COMP:19089"/>
        <dbReference type="ChEBI" id="CHEBI:15378"/>
        <dbReference type="ChEBI" id="CHEBI:57856"/>
        <dbReference type="ChEBI" id="CHEBI:59789"/>
        <dbReference type="ChEBI" id="CHEBI:167623"/>
        <dbReference type="ChEBI" id="CHEBI:172880"/>
    </reaction>
    <physiologicalReaction direction="left-to-right" evidence="5">
        <dbReference type="Rhea" id="RHEA:78480"/>
    </physiologicalReaction>
</comment>
<dbReference type="OrthoDB" id="194443at2759"/>
<evidence type="ECO:0000256" key="6">
    <source>
        <dbReference type="ARBA" id="ARBA00049075"/>
    </source>
</evidence>
<dbReference type="EMBL" id="GL996501">
    <property type="protein sequence ID" value="EGW32992.1"/>
    <property type="molecule type" value="Genomic_DNA"/>
</dbReference>
<dbReference type="InterPro" id="IPR029063">
    <property type="entry name" value="SAM-dependent_MTases_sf"/>
</dbReference>
<keyword evidence="9" id="KW-1185">Reference proteome</keyword>
<dbReference type="CDD" id="cd02440">
    <property type="entry name" value="AdoMet_MTases"/>
    <property type="match status" value="1"/>
</dbReference>
<dbReference type="FunCoup" id="G3AKT8">
    <property type="interactions" value="132"/>
</dbReference>
<dbReference type="GO" id="GO:0071164">
    <property type="term" value="F:RNA cap trimethylguanosine synthase activity"/>
    <property type="evidence" value="ECO:0007669"/>
    <property type="project" value="TreeGrafter"/>
</dbReference>
<dbReference type="KEGG" id="spaa:SPAPADRAFT_54956"/>
<dbReference type="PANTHER" id="PTHR14741:SF32">
    <property type="entry name" value="TRIMETHYLGUANOSINE SYNTHASE"/>
    <property type="match status" value="1"/>
</dbReference>
<evidence type="ECO:0000256" key="4">
    <source>
        <dbReference type="ARBA" id="ARBA00048740"/>
    </source>
</evidence>
<dbReference type="RefSeq" id="XP_007374507.1">
    <property type="nucleotide sequence ID" value="XM_007374445.1"/>
</dbReference>
<comment type="catalytic activity">
    <reaction evidence="6">
        <text>a 5'-end (N(7)-methyl 5'-triphosphoguanosine)-ribonucleoside in snRNA + S-adenosyl-L-methionine = a 5'-end (N(2),N(7)-dimethyl 5'-triphosphoguanosine)-ribonucleoside in snRNA + S-adenosyl-L-homocysteine + H(+)</text>
        <dbReference type="Rhea" id="RHEA:78471"/>
        <dbReference type="Rhea" id="RHEA-COMP:19085"/>
        <dbReference type="Rhea" id="RHEA-COMP:19087"/>
        <dbReference type="ChEBI" id="CHEBI:15378"/>
        <dbReference type="ChEBI" id="CHEBI:57856"/>
        <dbReference type="ChEBI" id="CHEBI:59789"/>
        <dbReference type="ChEBI" id="CHEBI:156461"/>
        <dbReference type="ChEBI" id="CHEBI:172880"/>
    </reaction>
    <physiologicalReaction direction="left-to-right" evidence="6">
        <dbReference type="Rhea" id="RHEA:78472"/>
    </physiologicalReaction>
</comment>
<comment type="catalytic activity">
    <reaction evidence="4">
        <text>a 5'-end (N(7)-methyl 5'-triphosphoguanosine)-ribonucleoside in snoRNA + S-adenosyl-L-methionine = a 5'-end (N(2),N(7)-dimethyl 5'-triphosphoguanosine)-ribonucleoside in snoRNA + S-adenosyl-L-homocysteine + H(+)</text>
        <dbReference type="Rhea" id="RHEA:78475"/>
        <dbReference type="Rhea" id="RHEA-COMP:19086"/>
        <dbReference type="Rhea" id="RHEA-COMP:19088"/>
        <dbReference type="ChEBI" id="CHEBI:15378"/>
        <dbReference type="ChEBI" id="CHEBI:57856"/>
        <dbReference type="ChEBI" id="CHEBI:59789"/>
        <dbReference type="ChEBI" id="CHEBI:156461"/>
        <dbReference type="ChEBI" id="CHEBI:172880"/>
    </reaction>
    <physiologicalReaction direction="left-to-right" evidence="4">
        <dbReference type="Rhea" id="RHEA:78476"/>
    </physiologicalReaction>
</comment>
<dbReference type="Pfam" id="PF09445">
    <property type="entry name" value="Methyltransf_15"/>
    <property type="match status" value="1"/>
</dbReference>
<evidence type="ECO:0000256" key="2">
    <source>
        <dbReference type="ARBA" id="ARBA00025783"/>
    </source>
</evidence>
<accession>G3AKT8</accession>
<protein>
    <recommendedName>
        <fullName evidence="1">Trimethylguanosine synthase</fullName>
    </recommendedName>
    <alternativeName>
        <fullName evidence="7">Cap-specific guanine-N(2) methyltransferase</fullName>
    </alternativeName>
</protein>
<dbReference type="Proteomes" id="UP000000709">
    <property type="component" value="Unassembled WGS sequence"/>
</dbReference>
<dbReference type="SUPFAM" id="SSF53335">
    <property type="entry name" value="S-adenosyl-L-methionine-dependent methyltransferases"/>
    <property type="match status" value="1"/>
</dbReference>
<evidence type="ECO:0000256" key="5">
    <source>
        <dbReference type="ARBA" id="ARBA00048763"/>
    </source>
</evidence>
<name>G3AKT8_SPAPN</name>
<dbReference type="GeneID" id="18871902"/>
<dbReference type="GO" id="GO:0051321">
    <property type="term" value="P:meiotic cell cycle"/>
    <property type="evidence" value="ECO:0007669"/>
    <property type="project" value="EnsemblFungi"/>
</dbReference>
<reference evidence="8 9" key="1">
    <citation type="journal article" date="2011" name="Proc. Natl. Acad. Sci. U.S.A.">
        <title>Comparative genomics of xylose-fermenting fungi for enhanced biofuel production.</title>
        <authorList>
            <person name="Wohlbach D.J."/>
            <person name="Kuo A."/>
            <person name="Sato T.K."/>
            <person name="Potts K.M."/>
            <person name="Salamov A.A."/>
            <person name="LaButti K.M."/>
            <person name="Sun H."/>
            <person name="Clum A."/>
            <person name="Pangilinan J.L."/>
            <person name="Lindquist E.A."/>
            <person name="Lucas S."/>
            <person name="Lapidus A."/>
            <person name="Jin M."/>
            <person name="Gunawan C."/>
            <person name="Balan V."/>
            <person name="Dale B.E."/>
            <person name="Jeffries T.W."/>
            <person name="Zinkel R."/>
            <person name="Barry K.W."/>
            <person name="Grigoriev I.V."/>
            <person name="Gasch A.P."/>
        </authorList>
    </citation>
    <scope>NUCLEOTIDE SEQUENCE [LARGE SCALE GENOMIC DNA]</scope>
    <source>
        <strain evidence="9">NRRL Y-27907 / 11-Y1</strain>
    </source>
</reference>
<dbReference type="GO" id="GO:0032210">
    <property type="term" value="P:regulation of telomere maintenance via telomerase"/>
    <property type="evidence" value="ECO:0007669"/>
    <property type="project" value="EnsemblFungi"/>
</dbReference>
<dbReference type="Gene3D" id="3.40.50.150">
    <property type="entry name" value="Vaccinia Virus protein VP39"/>
    <property type="match status" value="1"/>
</dbReference>
<dbReference type="InterPro" id="IPR019012">
    <property type="entry name" value="RNA_cap_Gua-N2-MeTrfase"/>
</dbReference>
<dbReference type="STRING" id="619300.G3AKT8"/>
<dbReference type="HOGENOM" id="CLU_029658_3_1_1"/>
<dbReference type="GO" id="GO:0017126">
    <property type="term" value="P:nucleologenesis"/>
    <property type="evidence" value="ECO:0007669"/>
    <property type="project" value="EnsemblFungi"/>
</dbReference>
<dbReference type="OMA" id="KALCIYY"/>